<feature type="compositionally biased region" description="Basic and acidic residues" evidence="1">
    <location>
        <begin position="14"/>
        <end position="24"/>
    </location>
</feature>
<dbReference type="Proteomes" id="UP000010091">
    <property type="component" value="Chromosome 9"/>
</dbReference>
<evidence type="ECO:0000256" key="1">
    <source>
        <dbReference type="SAM" id="MobiDB-lite"/>
    </source>
</evidence>
<keyword evidence="3" id="KW-1185">Reference proteome</keyword>
<dbReference type="VEuPathDB" id="FungiDB:CNAG_07785"/>
<gene>
    <name evidence="2" type="ORF">CNAG_07785</name>
</gene>
<organism evidence="2 3">
    <name type="scientific">Cryptococcus neoformans (strain H99 / ATCC 208821 / CBS 10515 / FGSC 9487)</name>
    <name type="common">Cryptococcus neoformans var. grubii serotype A</name>
    <dbReference type="NCBI Taxonomy" id="235443"/>
    <lineage>
        <taxon>Eukaryota</taxon>
        <taxon>Fungi</taxon>
        <taxon>Dikarya</taxon>
        <taxon>Basidiomycota</taxon>
        <taxon>Agaricomycotina</taxon>
        <taxon>Tremellomycetes</taxon>
        <taxon>Tremellales</taxon>
        <taxon>Cryptococcaceae</taxon>
        <taxon>Cryptococcus</taxon>
        <taxon>Cryptococcus neoformans species complex</taxon>
    </lineage>
</organism>
<dbReference type="HOGENOM" id="CLU_1948740_0_0_1"/>
<proteinExistence type="predicted"/>
<feature type="region of interest" description="Disordered" evidence="1">
    <location>
        <begin position="1"/>
        <end position="24"/>
    </location>
</feature>
<name>J9VXC1_CRYN9</name>
<sequence length="129" mass="14451">MSVGDFRGFTLQRLDPDPKSEPDIDRLDTIWTDLEELTPGPLAQWEPLLISQPTTMSEPFEYEKLLSMDTGLFDVDVVDQEPTYAPGPSNSGSRVIFAVHPVELIGKRSYFQRVPNPNRKSAQDSLPGC</sequence>
<dbReference type="GeneID" id="23890602"/>
<protein>
    <submittedName>
        <fullName evidence="2">Uncharacterized protein</fullName>
    </submittedName>
</protein>
<dbReference type="KEGG" id="cng:CNAG_07785"/>
<dbReference type="EMBL" id="CP003828">
    <property type="protein sequence ID" value="AFR97274.1"/>
    <property type="molecule type" value="Genomic_DNA"/>
</dbReference>
<reference evidence="2 3" key="1">
    <citation type="journal article" date="2014" name="PLoS Genet.">
        <title>Analysis of the genome and transcriptome of Cryptococcus neoformans var. grubii reveals complex RNA expression and microevolution leading to virulence attenuation.</title>
        <authorList>
            <person name="Janbon G."/>
            <person name="Ormerod K.L."/>
            <person name="Paulet D."/>
            <person name="Byrnes E.J.III."/>
            <person name="Yadav V."/>
            <person name="Chatterjee G."/>
            <person name="Mullapudi N."/>
            <person name="Hon C.C."/>
            <person name="Billmyre R.B."/>
            <person name="Brunel F."/>
            <person name="Bahn Y.S."/>
            <person name="Chen W."/>
            <person name="Chen Y."/>
            <person name="Chow E.W."/>
            <person name="Coppee J.Y."/>
            <person name="Floyd-Averette A."/>
            <person name="Gaillardin C."/>
            <person name="Gerik K.J."/>
            <person name="Goldberg J."/>
            <person name="Gonzalez-Hilarion S."/>
            <person name="Gujja S."/>
            <person name="Hamlin J.L."/>
            <person name="Hsueh Y.P."/>
            <person name="Ianiri G."/>
            <person name="Jones S."/>
            <person name="Kodira C.D."/>
            <person name="Kozubowski L."/>
            <person name="Lam W."/>
            <person name="Marra M."/>
            <person name="Mesner L.D."/>
            <person name="Mieczkowski P.A."/>
            <person name="Moyrand F."/>
            <person name="Nielsen K."/>
            <person name="Proux C."/>
            <person name="Rossignol T."/>
            <person name="Schein J.E."/>
            <person name="Sun S."/>
            <person name="Wollschlaeger C."/>
            <person name="Wood I.A."/>
            <person name="Zeng Q."/>
            <person name="Neuveglise C."/>
            <person name="Newlon C.S."/>
            <person name="Perfect J.R."/>
            <person name="Lodge J.K."/>
            <person name="Idnurm A."/>
            <person name="Stajich J.E."/>
            <person name="Kronstad J.W."/>
            <person name="Sanyal K."/>
            <person name="Heitman J."/>
            <person name="Fraser J.A."/>
            <person name="Cuomo C.A."/>
            <person name="Dietrich F.S."/>
        </authorList>
    </citation>
    <scope>NUCLEOTIDE SEQUENCE [LARGE SCALE GENOMIC DNA]</scope>
    <source>
        <strain evidence="3">H99 / ATCC 208821 / CBS 10515 / FGSC 9487</strain>
    </source>
</reference>
<dbReference type="AlphaFoldDB" id="J9VXC1"/>
<evidence type="ECO:0000313" key="3">
    <source>
        <dbReference type="Proteomes" id="UP000010091"/>
    </source>
</evidence>
<dbReference type="RefSeq" id="XP_012051893.1">
    <property type="nucleotide sequence ID" value="XM_012196503.1"/>
</dbReference>
<accession>J9VXC1</accession>
<evidence type="ECO:0000313" key="2">
    <source>
        <dbReference type="EMBL" id="AFR97274.1"/>
    </source>
</evidence>